<dbReference type="Proteomes" id="UP001062846">
    <property type="component" value="Chromosome 1"/>
</dbReference>
<reference evidence="1" key="1">
    <citation type="submission" date="2022-02" db="EMBL/GenBank/DDBJ databases">
        <title>Plant Genome Project.</title>
        <authorList>
            <person name="Zhang R.-G."/>
        </authorList>
    </citation>
    <scope>NUCLEOTIDE SEQUENCE</scope>
    <source>
        <strain evidence="1">AT1</strain>
    </source>
</reference>
<evidence type="ECO:0000313" key="1">
    <source>
        <dbReference type="EMBL" id="KAI8573072.1"/>
    </source>
</evidence>
<proteinExistence type="predicted"/>
<protein>
    <submittedName>
        <fullName evidence="1">Uncharacterized protein</fullName>
    </submittedName>
</protein>
<accession>A0ACC0Q8C0</accession>
<comment type="caution">
    <text evidence="1">The sequence shown here is derived from an EMBL/GenBank/DDBJ whole genome shotgun (WGS) entry which is preliminary data.</text>
</comment>
<keyword evidence="2" id="KW-1185">Reference proteome</keyword>
<sequence>MKEQERVEEKEEEKERKEAELDNNAKISSFARKRPSHRSTSTQLSNFSLPHQSPSHGIPIIEPIVENLDSMVDLNQVGDPGNSIEPSNVGTFNTENLDDSPIGVPEILSTESLETPFFQTSSPAVDIPTPQVVVQPSLEESIPLKSNSLEATTHVVQEKTTLAEEGALELQALRTYEEELIKSLADVRQKISKSTSKLATFEQHAIDQC</sequence>
<gene>
    <name evidence="1" type="ORF">RHMOL_Rhmol01G0250200</name>
</gene>
<dbReference type="EMBL" id="CM046388">
    <property type="protein sequence ID" value="KAI8573072.1"/>
    <property type="molecule type" value="Genomic_DNA"/>
</dbReference>
<evidence type="ECO:0000313" key="2">
    <source>
        <dbReference type="Proteomes" id="UP001062846"/>
    </source>
</evidence>
<organism evidence="1 2">
    <name type="scientific">Rhododendron molle</name>
    <name type="common">Chinese azalea</name>
    <name type="synonym">Azalea mollis</name>
    <dbReference type="NCBI Taxonomy" id="49168"/>
    <lineage>
        <taxon>Eukaryota</taxon>
        <taxon>Viridiplantae</taxon>
        <taxon>Streptophyta</taxon>
        <taxon>Embryophyta</taxon>
        <taxon>Tracheophyta</taxon>
        <taxon>Spermatophyta</taxon>
        <taxon>Magnoliopsida</taxon>
        <taxon>eudicotyledons</taxon>
        <taxon>Gunneridae</taxon>
        <taxon>Pentapetalae</taxon>
        <taxon>asterids</taxon>
        <taxon>Ericales</taxon>
        <taxon>Ericaceae</taxon>
        <taxon>Ericoideae</taxon>
        <taxon>Rhodoreae</taxon>
        <taxon>Rhododendron</taxon>
    </lineage>
</organism>
<name>A0ACC0Q8C0_RHOML</name>